<dbReference type="PRINTS" id="PR00598">
    <property type="entry name" value="HTHMARR"/>
</dbReference>
<feature type="compositionally biased region" description="Gly residues" evidence="4">
    <location>
        <begin position="173"/>
        <end position="182"/>
    </location>
</feature>
<feature type="domain" description="HTH marR-type" evidence="5">
    <location>
        <begin position="5"/>
        <end position="143"/>
    </location>
</feature>
<dbReference type="PANTHER" id="PTHR33164:SF103">
    <property type="entry name" value="REGULATORY PROTEIN MARR"/>
    <property type="match status" value="1"/>
</dbReference>
<keyword evidence="1" id="KW-0805">Transcription regulation</keyword>
<dbReference type="EMBL" id="AZDT01000066">
    <property type="protein sequence ID" value="KRK72856.1"/>
    <property type="molecule type" value="Genomic_DNA"/>
</dbReference>
<keyword evidence="7" id="KW-1185">Reference proteome</keyword>
<evidence type="ECO:0000313" key="6">
    <source>
        <dbReference type="EMBL" id="KRK72856.1"/>
    </source>
</evidence>
<dbReference type="PROSITE" id="PS01117">
    <property type="entry name" value="HTH_MARR_1"/>
    <property type="match status" value="1"/>
</dbReference>
<gene>
    <name evidence="6" type="ORF">FD30_GL001066</name>
</gene>
<dbReference type="Gene3D" id="1.10.10.10">
    <property type="entry name" value="Winged helix-like DNA-binding domain superfamily/Winged helix DNA-binding domain"/>
    <property type="match status" value="1"/>
</dbReference>
<dbReference type="InterPro" id="IPR000835">
    <property type="entry name" value="HTH_MarR-typ"/>
</dbReference>
<evidence type="ECO:0000313" key="7">
    <source>
        <dbReference type="Proteomes" id="UP000051162"/>
    </source>
</evidence>
<dbReference type="CDD" id="cd00090">
    <property type="entry name" value="HTH_ARSR"/>
    <property type="match status" value="1"/>
</dbReference>
<dbReference type="GO" id="GO:0006950">
    <property type="term" value="P:response to stress"/>
    <property type="evidence" value="ECO:0007669"/>
    <property type="project" value="TreeGrafter"/>
</dbReference>
<feature type="compositionally biased region" description="Basic and acidic residues" evidence="4">
    <location>
        <begin position="188"/>
        <end position="199"/>
    </location>
</feature>
<evidence type="ECO:0000259" key="5">
    <source>
        <dbReference type="PROSITE" id="PS50995"/>
    </source>
</evidence>
<sequence>MTYDSQQLLTLFGRLLQQREFVAAAMRSTRINDQEPERNSNQLRVLQRLTQEAHLTNSDIVEELDIRPSSASALVAKLEGAGLVDRQPSPDDKRVTLISLTDAGRKFLATAHKAKDELSESIFTTLSDSEQAQLRDILQKLLQDLEAKQPRDWERSADFRTFMEQAHKMHRGCGMGMRGGIGPNMRGMFREGHRPGDDD</sequence>
<evidence type="ECO:0000256" key="2">
    <source>
        <dbReference type="ARBA" id="ARBA00023125"/>
    </source>
</evidence>
<comment type="caution">
    <text evidence="6">The sequence shown here is derived from an EMBL/GenBank/DDBJ whole genome shotgun (WGS) entry which is preliminary data.</text>
</comment>
<dbReference type="SMART" id="SM00347">
    <property type="entry name" value="HTH_MARR"/>
    <property type="match status" value="1"/>
</dbReference>
<dbReference type="InterPro" id="IPR039422">
    <property type="entry name" value="MarR/SlyA-like"/>
</dbReference>
<name>A0A0R1JNU4_9LACO</name>
<keyword evidence="2" id="KW-0238">DNA-binding</keyword>
<dbReference type="PATRIC" id="fig|1423773.3.peg.1094"/>
<dbReference type="RefSeq" id="WP_056945019.1">
    <property type="nucleotide sequence ID" value="NZ_AZDT01000066.1"/>
</dbReference>
<reference evidence="6 7" key="1">
    <citation type="journal article" date="2015" name="Genome Announc.">
        <title>Expanding the biotechnology potential of lactobacilli through comparative genomics of 213 strains and associated genera.</title>
        <authorList>
            <person name="Sun Z."/>
            <person name="Harris H.M."/>
            <person name="McCann A."/>
            <person name="Guo C."/>
            <person name="Argimon S."/>
            <person name="Zhang W."/>
            <person name="Yang X."/>
            <person name="Jeffery I.B."/>
            <person name="Cooney J.C."/>
            <person name="Kagawa T.F."/>
            <person name="Liu W."/>
            <person name="Song Y."/>
            <person name="Salvetti E."/>
            <person name="Wrobel A."/>
            <person name="Rasinkangas P."/>
            <person name="Parkhill J."/>
            <person name="Rea M.C."/>
            <person name="O'Sullivan O."/>
            <person name="Ritari J."/>
            <person name="Douillard F.P."/>
            <person name="Paul Ross R."/>
            <person name="Yang R."/>
            <person name="Briner A.E."/>
            <person name="Felis G.E."/>
            <person name="de Vos W.M."/>
            <person name="Barrangou R."/>
            <person name="Klaenhammer T.R."/>
            <person name="Caufield P.W."/>
            <person name="Cui Y."/>
            <person name="Zhang H."/>
            <person name="O'Toole P.W."/>
        </authorList>
    </citation>
    <scope>NUCLEOTIDE SEQUENCE [LARGE SCALE GENOMIC DNA]</scope>
    <source>
        <strain evidence="6 7">DSM 19117</strain>
    </source>
</reference>
<dbReference type="AlphaFoldDB" id="A0A0R1JNU4"/>
<dbReference type="STRING" id="1423773.FD30_GL001066"/>
<dbReference type="InterPro" id="IPR036388">
    <property type="entry name" value="WH-like_DNA-bd_sf"/>
</dbReference>
<keyword evidence="3" id="KW-0804">Transcription</keyword>
<dbReference type="OrthoDB" id="3242809at2"/>
<dbReference type="GO" id="GO:0003700">
    <property type="term" value="F:DNA-binding transcription factor activity"/>
    <property type="evidence" value="ECO:0007669"/>
    <property type="project" value="InterPro"/>
</dbReference>
<feature type="region of interest" description="Disordered" evidence="4">
    <location>
        <begin position="173"/>
        <end position="199"/>
    </location>
</feature>
<dbReference type="InterPro" id="IPR011991">
    <property type="entry name" value="ArsR-like_HTH"/>
</dbReference>
<evidence type="ECO:0000256" key="4">
    <source>
        <dbReference type="SAM" id="MobiDB-lite"/>
    </source>
</evidence>
<evidence type="ECO:0000256" key="1">
    <source>
        <dbReference type="ARBA" id="ARBA00023015"/>
    </source>
</evidence>
<dbReference type="Pfam" id="PF01047">
    <property type="entry name" value="MarR"/>
    <property type="match status" value="1"/>
</dbReference>
<proteinExistence type="predicted"/>
<dbReference type="GeneID" id="84783306"/>
<dbReference type="SUPFAM" id="SSF46785">
    <property type="entry name" value="Winged helix' DNA-binding domain"/>
    <property type="match status" value="1"/>
</dbReference>
<dbReference type="InterPro" id="IPR023187">
    <property type="entry name" value="Tscrpt_reg_MarR-type_CS"/>
</dbReference>
<evidence type="ECO:0000256" key="3">
    <source>
        <dbReference type="ARBA" id="ARBA00023163"/>
    </source>
</evidence>
<accession>A0A0R1JNU4</accession>
<protein>
    <submittedName>
        <fullName evidence="6">Transcriptional regulator</fullName>
    </submittedName>
</protein>
<dbReference type="PROSITE" id="PS50995">
    <property type="entry name" value="HTH_MARR_2"/>
    <property type="match status" value="1"/>
</dbReference>
<dbReference type="Proteomes" id="UP000051162">
    <property type="component" value="Unassembled WGS sequence"/>
</dbReference>
<dbReference type="PANTHER" id="PTHR33164">
    <property type="entry name" value="TRANSCRIPTIONAL REGULATOR, MARR FAMILY"/>
    <property type="match status" value="1"/>
</dbReference>
<dbReference type="GO" id="GO:0003677">
    <property type="term" value="F:DNA binding"/>
    <property type="evidence" value="ECO:0007669"/>
    <property type="project" value="UniProtKB-KW"/>
</dbReference>
<dbReference type="InterPro" id="IPR036390">
    <property type="entry name" value="WH_DNA-bd_sf"/>
</dbReference>
<organism evidence="6 7">
    <name type="scientific">Levilactobacillus namurensis DSM 19117</name>
    <dbReference type="NCBI Taxonomy" id="1423773"/>
    <lineage>
        <taxon>Bacteria</taxon>
        <taxon>Bacillati</taxon>
        <taxon>Bacillota</taxon>
        <taxon>Bacilli</taxon>
        <taxon>Lactobacillales</taxon>
        <taxon>Lactobacillaceae</taxon>
        <taxon>Levilactobacillus</taxon>
    </lineage>
</organism>